<keyword evidence="4" id="KW-1185">Reference proteome</keyword>
<feature type="compositionally biased region" description="Gly residues" evidence="1">
    <location>
        <begin position="1"/>
        <end position="11"/>
    </location>
</feature>
<feature type="transmembrane region" description="Helical" evidence="2">
    <location>
        <begin position="235"/>
        <end position="251"/>
    </location>
</feature>
<feature type="transmembrane region" description="Helical" evidence="2">
    <location>
        <begin position="209"/>
        <end position="228"/>
    </location>
</feature>
<reference evidence="3 4" key="1">
    <citation type="journal article" date="2019" name="Int. J. Syst. Evol. Microbiol.">
        <title>The Global Catalogue of Microorganisms (GCM) 10K type strain sequencing project: providing services to taxonomists for standard genome sequencing and annotation.</title>
        <authorList>
            <consortium name="The Broad Institute Genomics Platform"/>
            <consortium name="The Broad Institute Genome Sequencing Center for Infectious Disease"/>
            <person name="Wu L."/>
            <person name="Ma J."/>
        </authorList>
    </citation>
    <scope>NUCLEOTIDE SEQUENCE [LARGE SCALE GENOMIC DNA]</scope>
    <source>
        <strain evidence="3 4">JCM 5062</strain>
    </source>
</reference>
<keyword evidence="2" id="KW-0472">Membrane</keyword>
<evidence type="ECO:0000313" key="4">
    <source>
        <dbReference type="Proteomes" id="UP001499942"/>
    </source>
</evidence>
<name>A0ABN3M2B9_9ACTN</name>
<dbReference type="EMBL" id="BAAASR010000015">
    <property type="protein sequence ID" value="GAA2493514.1"/>
    <property type="molecule type" value="Genomic_DNA"/>
</dbReference>
<keyword evidence="2" id="KW-0812">Transmembrane</keyword>
<feature type="transmembrane region" description="Helical" evidence="2">
    <location>
        <begin position="140"/>
        <end position="160"/>
    </location>
</feature>
<keyword evidence="2" id="KW-1133">Transmembrane helix</keyword>
<feature type="compositionally biased region" description="Low complexity" evidence="1">
    <location>
        <begin position="28"/>
        <end position="37"/>
    </location>
</feature>
<proteinExistence type="predicted"/>
<accession>A0ABN3M2B9</accession>
<feature type="transmembrane region" description="Helical" evidence="2">
    <location>
        <begin position="169"/>
        <end position="189"/>
    </location>
</feature>
<evidence type="ECO:0008006" key="5">
    <source>
        <dbReference type="Google" id="ProtNLM"/>
    </source>
</evidence>
<gene>
    <name evidence="3" type="ORF">GCM10010393_26860</name>
</gene>
<feature type="region of interest" description="Disordered" evidence="1">
    <location>
        <begin position="1"/>
        <end position="56"/>
    </location>
</feature>
<evidence type="ECO:0000256" key="1">
    <source>
        <dbReference type="SAM" id="MobiDB-lite"/>
    </source>
</evidence>
<comment type="caution">
    <text evidence="3">The sequence shown here is derived from an EMBL/GenBank/DDBJ whole genome shotgun (WGS) entry which is preliminary data.</text>
</comment>
<dbReference type="Pfam" id="PF20334">
    <property type="entry name" value="DUF6629"/>
    <property type="match status" value="1"/>
</dbReference>
<feature type="transmembrane region" description="Helical" evidence="2">
    <location>
        <begin position="256"/>
        <end position="272"/>
    </location>
</feature>
<organism evidence="3 4">
    <name type="scientific">Streptomyces gobitricini</name>
    <dbReference type="NCBI Taxonomy" id="68211"/>
    <lineage>
        <taxon>Bacteria</taxon>
        <taxon>Bacillati</taxon>
        <taxon>Actinomycetota</taxon>
        <taxon>Actinomycetes</taxon>
        <taxon>Kitasatosporales</taxon>
        <taxon>Streptomycetaceae</taxon>
        <taxon>Streptomyces</taxon>
    </lineage>
</organism>
<dbReference type="InterPro" id="IPR046737">
    <property type="entry name" value="DUF6629"/>
</dbReference>
<evidence type="ECO:0000256" key="2">
    <source>
        <dbReference type="SAM" id="Phobius"/>
    </source>
</evidence>
<dbReference type="Proteomes" id="UP001499942">
    <property type="component" value="Unassembled WGS sequence"/>
</dbReference>
<protein>
    <recommendedName>
        <fullName evidence="5">Integral membrane protein</fullName>
    </recommendedName>
</protein>
<evidence type="ECO:0000313" key="3">
    <source>
        <dbReference type="EMBL" id="GAA2493514.1"/>
    </source>
</evidence>
<sequence>MSRPGSGGGAAGARDPEPGAAAPGGGTRPAPYARAAGNAGTGPVPRPSCGAGPATPGALTGDLLPAAGRSPPYAAPMCWNATADLVAGTVIATVGAVCVARARDVRELPLAALPLLLGAHQIVEAAVWDADGGSGAATQAWAVIALPLLPLWVPLGVLLVTPPGGRARLAVPAAVGLVTAAALAYRLALRPVTAHIRGRTIGYVLDLPYAPLFVGGYLLATIGALLLAGDRLLRLLGAVVAAGAALCLVLWRTEFISTWCAFAAVASLILLARTRRTAH</sequence>